<evidence type="ECO:0000256" key="6">
    <source>
        <dbReference type="SAM" id="SignalP"/>
    </source>
</evidence>
<feature type="chain" id="PRO_5035253998" evidence="6">
    <location>
        <begin position="19"/>
        <end position="80"/>
    </location>
</feature>
<evidence type="ECO:0000256" key="1">
    <source>
        <dbReference type="ARBA" id="ARBA00004477"/>
    </source>
</evidence>
<accession>A0A8J6H228</accession>
<dbReference type="GO" id="GO:0005789">
    <property type="term" value="C:endoplasmic reticulum membrane"/>
    <property type="evidence" value="ECO:0007669"/>
    <property type="project" value="UniProtKB-SubCell"/>
</dbReference>
<dbReference type="InterPro" id="IPR004299">
    <property type="entry name" value="MBOAT_fam"/>
</dbReference>
<dbReference type="EMBL" id="JAATJU010000100">
    <property type="protein sequence ID" value="KAH0521315.1"/>
    <property type="molecule type" value="Genomic_DNA"/>
</dbReference>
<evidence type="ECO:0000313" key="7">
    <source>
        <dbReference type="EMBL" id="KAH0521315.1"/>
    </source>
</evidence>
<sequence>MLCSLLLLSTLRLQSVEEVKRRWYKTEYYLLQFTLTFCRLELCRQPLPVQRASYSFSWLLAYVFCHPVFHNGPILYRQEM</sequence>
<keyword evidence="4" id="KW-1133">Transmembrane helix</keyword>
<evidence type="ECO:0000256" key="5">
    <source>
        <dbReference type="ARBA" id="ARBA00023136"/>
    </source>
</evidence>
<feature type="signal peptide" evidence="6">
    <location>
        <begin position="1"/>
        <end position="18"/>
    </location>
</feature>
<comment type="caution">
    <text evidence="7">The sequence shown here is derived from an EMBL/GenBank/DDBJ whole genome shotgun (WGS) entry which is preliminary data.</text>
</comment>
<evidence type="ECO:0000256" key="3">
    <source>
        <dbReference type="ARBA" id="ARBA00022824"/>
    </source>
</evidence>
<dbReference type="AlphaFoldDB" id="A0A8J6H228"/>
<evidence type="ECO:0000256" key="2">
    <source>
        <dbReference type="ARBA" id="ARBA00022692"/>
    </source>
</evidence>
<keyword evidence="5" id="KW-0472">Membrane</keyword>
<keyword evidence="2" id="KW-0812">Transmembrane</keyword>
<dbReference type="Proteomes" id="UP000710432">
    <property type="component" value="Unassembled WGS sequence"/>
</dbReference>
<keyword evidence="3" id="KW-0256">Endoplasmic reticulum</keyword>
<dbReference type="Pfam" id="PF03062">
    <property type="entry name" value="MBOAT"/>
    <property type="match status" value="1"/>
</dbReference>
<comment type="subcellular location">
    <subcellularLocation>
        <location evidence="1">Endoplasmic reticulum membrane</location>
        <topology evidence="1">Multi-pass membrane protein</topology>
    </subcellularLocation>
</comment>
<name>A0A8J6H228_MICOH</name>
<reference evidence="7" key="1">
    <citation type="submission" date="2020-03" db="EMBL/GenBank/DDBJ databases">
        <title>Studies in the Genomics of Life Span.</title>
        <authorList>
            <person name="Glass D."/>
        </authorList>
    </citation>
    <scope>NUCLEOTIDE SEQUENCE</scope>
    <source>
        <strain evidence="7">LTLLF</strain>
        <tissue evidence="7">Muscle</tissue>
    </source>
</reference>
<evidence type="ECO:0000313" key="8">
    <source>
        <dbReference type="Proteomes" id="UP000710432"/>
    </source>
</evidence>
<organism evidence="7 8">
    <name type="scientific">Microtus ochrogaster</name>
    <name type="common">Prairie vole</name>
    <dbReference type="NCBI Taxonomy" id="79684"/>
    <lineage>
        <taxon>Eukaryota</taxon>
        <taxon>Metazoa</taxon>
        <taxon>Chordata</taxon>
        <taxon>Craniata</taxon>
        <taxon>Vertebrata</taxon>
        <taxon>Euteleostomi</taxon>
        <taxon>Mammalia</taxon>
        <taxon>Eutheria</taxon>
        <taxon>Euarchontoglires</taxon>
        <taxon>Glires</taxon>
        <taxon>Rodentia</taxon>
        <taxon>Myomorpha</taxon>
        <taxon>Muroidea</taxon>
        <taxon>Cricetidae</taxon>
        <taxon>Arvicolinae</taxon>
        <taxon>Microtus</taxon>
    </lineage>
</organism>
<keyword evidence="6" id="KW-0732">Signal</keyword>
<gene>
    <name evidence="7" type="ORF">LTLLF_101080</name>
</gene>
<evidence type="ECO:0000256" key="4">
    <source>
        <dbReference type="ARBA" id="ARBA00022989"/>
    </source>
</evidence>
<protein>
    <submittedName>
        <fullName evidence="7">Protein-cysteine N-palmitoyltransferase HHAT</fullName>
    </submittedName>
</protein>
<proteinExistence type="predicted"/>